<comment type="function">
    <text evidence="4">Dirigent proteins impart stereoselectivity on the phenoxy radical-coupling reaction, yielding optically active lignans from two molecules of coniferyl alcohol in the biosynthesis of lignans, flavonolignans, and alkaloids and thus plays a central role in plant secondary metabolism.</text>
</comment>
<keyword evidence="4" id="KW-0732">Signal</keyword>
<dbReference type="EMBL" id="LFYR01001990">
    <property type="protein sequence ID" value="KMZ57971.1"/>
    <property type="molecule type" value="Genomic_DNA"/>
</dbReference>
<keyword evidence="4" id="KW-0052">Apoplast</keyword>
<dbReference type="OrthoDB" id="665505at2759"/>
<keyword evidence="3 4" id="KW-0964">Secreted</keyword>
<dbReference type="OMA" id="YAHARTN"/>
<keyword evidence="6" id="KW-1185">Reference proteome</keyword>
<dbReference type="InterPro" id="IPR004265">
    <property type="entry name" value="Dirigent"/>
</dbReference>
<dbReference type="Proteomes" id="UP000036987">
    <property type="component" value="Unassembled WGS sequence"/>
</dbReference>
<comment type="caution">
    <text evidence="5">The sequence shown here is derived from an EMBL/GenBank/DDBJ whole genome shotgun (WGS) entry which is preliminary data.</text>
</comment>
<proteinExistence type="inferred from homology"/>
<name>A0A0K9NMI6_ZOSMR</name>
<evidence type="ECO:0000256" key="3">
    <source>
        <dbReference type="ARBA" id="ARBA00022525"/>
    </source>
</evidence>
<feature type="chain" id="PRO_5008191197" description="Dirigent protein" evidence="4">
    <location>
        <begin position="22"/>
        <end position="199"/>
    </location>
</feature>
<protein>
    <recommendedName>
        <fullName evidence="4">Dirigent protein</fullName>
    </recommendedName>
</protein>
<comment type="subcellular location">
    <subcellularLocation>
        <location evidence="4">Secreted</location>
        <location evidence="4">Extracellular space</location>
        <location evidence="4">Apoplast</location>
    </subcellularLocation>
</comment>
<dbReference type="GO" id="GO:0009699">
    <property type="term" value="P:phenylpropanoid biosynthetic process"/>
    <property type="evidence" value="ECO:0007669"/>
    <property type="project" value="UniProtKB-ARBA"/>
</dbReference>
<comment type="similarity">
    <text evidence="1 4">Belongs to the plant dirigent protein family.</text>
</comment>
<accession>A0A0K9NMI6</accession>
<dbReference type="Gene3D" id="2.40.480.10">
    <property type="entry name" value="Allene oxide cyclase-like"/>
    <property type="match status" value="1"/>
</dbReference>
<dbReference type="InterPro" id="IPR044859">
    <property type="entry name" value="Allene_oxi_cyc_Dirigent"/>
</dbReference>
<evidence type="ECO:0000256" key="2">
    <source>
        <dbReference type="ARBA" id="ARBA00011738"/>
    </source>
</evidence>
<reference evidence="6" key="1">
    <citation type="journal article" date="2016" name="Nature">
        <title>The genome of the seagrass Zostera marina reveals angiosperm adaptation to the sea.</title>
        <authorList>
            <person name="Olsen J.L."/>
            <person name="Rouze P."/>
            <person name="Verhelst B."/>
            <person name="Lin Y.-C."/>
            <person name="Bayer T."/>
            <person name="Collen J."/>
            <person name="Dattolo E."/>
            <person name="De Paoli E."/>
            <person name="Dittami S."/>
            <person name="Maumus F."/>
            <person name="Michel G."/>
            <person name="Kersting A."/>
            <person name="Lauritano C."/>
            <person name="Lohaus R."/>
            <person name="Toepel M."/>
            <person name="Tonon T."/>
            <person name="Vanneste K."/>
            <person name="Amirebrahimi M."/>
            <person name="Brakel J."/>
            <person name="Bostroem C."/>
            <person name="Chovatia M."/>
            <person name="Grimwood J."/>
            <person name="Jenkins J.W."/>
            <person name="Jueterbock A."/>
            <person name="Mraz A."/>
            <person name="Stam W.T."/>
            <person name="Tice H."/>
            <person name="Bornberg-Bauer E."/>
            <person name="Green P.J."/>
            <person name="Pearson G.A."/>
            <person name="Procaccini G."/>
            <person name="Duarte C.M."/>
            <person name="Schmutz J."/>
            <person name="Reusch T.B.H."/>
            <person name="Van de Peer Y."/>
        </authorList>
    </citation>
    <scope>NUCLEOTIDE SEQUENCE [LARGE SCALE GENOMIC DNA]</scope>
    <source>
        <strain evidence="6">cv. Finnish</strain>
    </source>
</reference>
<sequence length="199" mass="22226">MSKLCPTVIIFLTTLIFFCYASSYDRTCVLESDSLFNEIEEPPTRQRSKVYNFRVYWHESFIGSNASSIVIAGANLSQIEPRGFGTAYAFDCPLTLEPKVPTTADDIIGNAQGYYILSAREEVGLAVTMNLIFKWDSEKESVLSFQGRVQSSANIREVPIIGGSGVFRYATGYYKSQMVSSDPITHQNIVVFNILMNIP</sequence>
<evidence type="ECO:0000256" key="1">
    <source>
        <dbReference type="ARBA" id="ARBA00010746"/>
    </source>
</evidence>
<dbReference type="Pfam" id="PF03018">
    <property type="entry name" value="Dirigent"/>
    <property type="match status" value="1"/>
</dbReference>
<gene>
    <name evidence="5" type="ORF">ZOSMA_8062G00010</name>
</gene>
<dbReference type="PANTHER" id="PTHR21495">
    <property type="entry name" value="NUCLEOPORIN-RELATED"/>
    <property type="match status" value="1"/>
</dbReference>
<feature type="signal peptide" evidence="4">
    <location>
        <begin position="1"/>
        <end position="21"/>
    </location>
</feature>
<evidence type="ECO:0000313" key="5">
    <source>
        <dbReference type="EMBL" id="KMZ57971.1"/>
    </source>
</evidence>
<dbReference type="GO" id="GO:0048046">
    <property type="term" value="C:apoplast"/>
    <property type="evidence" value="ECO:0007669"/>
    <property type="project" value="UniProtKB-SubCell"/>
</dbReference>
<evidence type="ECO:0000313" key="6">
    <source>
        <dbReference type="Proteomes" id="UP000036987"/>
    </source>
</evidence>
<organism evidence="5 6">
    <name type="scientific">Zostera marina</name>
    <name type="common">Eelgrass</name>
    <dbReference type="NCBI Taxonomy" id="29655"/>
    <lineage>
        <taxon>Eukaryota</taxon>
        <taxon>Viridiplantae</taxon>
        <taxon>Streptophyta</taxon>
        <taxon>Embryophyta</taxon>
        <taxon>Tracheophyta</taxon>
        <taxon>Spermatophyta</taxon>
        <taxon>Magnoliopsida</taxon>
        <taxon>Liliopsida</taxon>
        <taxon>Zosteraceae</taxon>
        <taxon>Zostera</taxon>
    </lineage>
</organism>
<dbReference type="AlphaFoldDB" id="A0A0K9NMI6"/>
<comment type="subunit">
    <text evidence="2 4">Homodimer.</text>
</comment>
<evidence type="ECO:0000256" key="4">
    <source>
        <dbReference type="RuleBase" id="RU363099"/>
    </source>
</evidence>